<evidence type="ECO:0000259" key="13">
    <source>
        <dbReference type="PROSITE" id="PS51166"/>
    </source>
</evidence>
<dbReference type="EMBL" id="JAULBC010000001">
    <property type="protein sequence ID" value="MEX6686957.1"/>
    <property type="molecule type" value="Genomic_DNA"/>
</dbReference>
<dbReference type="InterPro" id="IPR017853">
    <property type="entry name" value="GH"/>
</dbReference>
<keyword evidence="15" id="KW-1185">Reference proteome</keyword>
<evidence type="ECO:0000313" key="14">
    <source>
        <dbReference type="EMBL" id="MEX6686957.1"/>
    </source>
</evidence>
<dbReference type="Proteomes" id="UP001560573">
    <property type="component" value="Unassembled WGS sequence"/>
</dbReference>
<dbReference type="InterPro" id="IPR013784">
    <property type="entry name" value="Carb-bd-like_fold"/>
</dbReference>
<dbReference type="SUPFAM" id="SSF49452">
    <property type="entry name" value="Starch-binding domain-like"/>
    <property type="match status" value="2"/>
</dbReference>
<evidence type="ECO:0000256" key="4">
    <source>
        <dbReference type="ARBA" id="ARBA00012560"/>
    </source>
</evidence>
<dbReference type="GO" id="GO:0004134">
    <property type="term" value="F:4-alpha-glucanotransferase activity"/>
    <property type="evidence" value="ECO:0007669"/>
    <property type="project" value="UniProtKB-EC"/>
</dbReference>
<keyword evidence="9" id="KW-0119">Carbohydrate metabolism</keyword>
<sequence>MSNNDDKVKKGRTKKEKILPVAGSEPAEIAKPAGVPAADTAPAKAIKKASTSKKKKENSSEIPAVSAEPVVPKKAAARKKAVKEPEKSASTPGSDPAPVEEKKPAAKRKTKKSEAAASVTSVAANIRTEEKAAPVKKAATKKAAAPTKKVSGVVRPETKKAAGNNTIIYTIEVRFYTRPGEDLFITGNHPALGNGDHDEALKMDYLSHDTWTATFKLNRSEIPESGIGYNFMVRYPNGVTALDWGNDKILKLAESKASRVHVKDSWNHPGYYENAFYTEPFTQVLLRRNGEPLKTPATGLTTHLFKVKAPLILEHQSICILGNDAAFGSWDEARPALLTKEEDGPHFIGAFDLGEAVFPLVYKYAVCETGTGRIVAYEEGENRVLHGDADDDTFTVVNDGFAVLPNNTWKGAGTAVPVFSLRSEKSFGVGSFSDIKLLADWAHATGLKLIQILPVNDSTAAHSWLDSYPYAAISAFALHPMYLDLAAIINKGQEHLLTGIEQERVALNRKDTVDYEAVNRLKWDFVKQVYPLNSAKVFASKEYKDFYKQNEHWLKPYAAFCYLRDKFHTAHFNRWPVFNQYNADEIELMINEDKEVADSIAMYYFVQYHLHLQLKDAADYVHSKGIILKGDIPIGVYRYSADVWQQPELYNLHLQAGAPPDDFAVNGQNWGFPTYNWDRMKQDDFDWWKRRFRQMSYYFDAFRVDHILGFFRIWSVPYNSLDGIMGHFEPAVPVHINEFHARNIPFDYDRLTKPYITEEILHDIFGDQQHYIRNTFLINHGYGHYSMKPEFDSQRKVYNYFKHFENNPHNRWLQQALNSLLANVILFEAENSEGEQFHFRFNMFETTSFKQLDEHSRFHLNELYVDYFFRRQDEVWKQEALERLPRLKRSTDMLICGEDLGLVPACVPDVMKQLGLLSLEIQRMPKDSYHEFFNPADAPYLSVVMPSTHDMSTIRGWWEEDRNKSQLFYNQVMGYEGYAPYLCDAWVNTAIVKEHLYSPAMWSIFQLQDLLGMNVAIRRDDPAEERINIPSVARHYWKYRMHLTLEKLIASTSFNNELKGYVDESGRGRRG</sequence>
<evidence type="ECO:0000256" key="2">
    <source>
        <dbReference type="ARBA" id="ARBA00004496"/>
    </source>
</evidence>
<evidence type="ECO:0000256" key="11">
    <source>
        <dbReference type="ARBA" id="ARBA00031501"/>
    </source>
</evidence>
<evidence type="ECO:0000256" key="1">
    <source>
        <dbReference type="ARBA" id="ARBA00000439"/>
    </source>
</evidence>
<dbReference type="RefSeq" id="WP_369328354.1">
    <property type="nucleotide sequence ID" value="NZ_JAULBC010000001.1"/>
</dbReference>
<dbReference type="SMART" id="SM01065">
    <property type="entry name" value="CBM_2"/>
    <property type="match status" value="2"/>
</dbReference>
<keyword evidence="7 14" id="KW-0328">Glycosyltransferase</keyword>
<dbReference type="PANTHER" id="PTHR32518:SF3">
    <property type="entry name" value="4-ALPHA-GLUCANOTRANSFERASE"/>
    <property type="match status" value="1"/>
</dbReference>
<keyword evidence="8 14" id="KW-0808">Transferase</keyword>
<feature type="compositionally biased region" description="Basic residues" evidence="12">
    <location>
        <begin position="45"/>
        <end position="56"/>
    </location>
</feature>
<evidence type="ECO:0000256" key="5">
    <source>
        <dbReference type="ARBA" id="ARBA00020295"/>
    </source>
</evidence>
<evidence type="ECO:0000256" key="12">
    <source>
        <dbReference type="SAM" id="MobiDB-lite"/>
    </source>
</evidence>
<accession>A0ABV3ZAS2</accession>
<dbReference type="SUPFAM" id="SSF51445">
    <property type="entry name" value="(Trans)glycosidases"/>
    <property type="match status" value="1"/>
</dbReference>
<keyword evidence="6" id="KW-0963">Cytoplasm</keyword>
<evidence type="ECO:0000256" key="3">
    <source>
        <dbReference type="ARBA" id="ARBA00005684"/>
    </source>
</evidence>
<evidence type="ECO:0000256" key="9">
    <source>
        <dbReference type="ARBA" id="ARBA00023277"/>
    </source>
</evidence>
<comment type="caution">
    <text evidence="14">The sequence shown here is derived from an EMBL/GenBank/DDBJ whole genome shotgun (WGS) entry which is preliminary data.</text>
</comment>
<name>A0ABV3ZAS2_9BACT</name>
<dbReference type="Gene3D" id="3.20.20.80">
    <property type="entry name" value="Glycosidases"/>
    <property type="match status" value="2"/>
</dbReference>
<feature type="region of interest" description="Disordered" evidence="12">
    <location>
        <begin position="1"/>
        <end position="121"/>
    </location>
</feature>
<proteinExistence type="inferred from homology"/>
<dbReference type="PROSITE" id="PS51166">
    <property type="entry name" value="CBM20"/>
    <property type="match status" value="2"/>
</dbReference>
<feature type="compositionally biased region" description="Low complexity" evidence="12">
    <location>
        <begin position="60"/>
        <end position="74"/>
    </location>
</feature>
<comment type="catalytic activity">
    <reaction evidence="1">
        <text>Transfers a segment of a (1-&gt;4)-alpha-D-glucan to a new position in an acceptor, which may be glucose or a (1-&gt;4)-alpha-D-glucan.</text>
        <dbReference type="EC" id="2.4.1.25"/>
    </reaction>
</comment>
<comment type="similarity">
    <text evidence="3">Belongs to the disproportionating enzyme family.</text>
</comment>
<dbReference type="InterPro" id="IPR002044">
    <property type="entry name" value="CBM20"/>
</dbReference>
<dbReference type="Pfam" id="PF00686">
    <property type="entry name" value="CBM_20"/>
    <property type="match status" value="2"/>
</dbReference>
<dbReference type="PANTHER" id="PTHR32518">
    <property type="match status" value="1"/>
</dbReference>
<gene>
    <name evidence="14" type="ORF">QTN47_05605</name>
</gene>
<evidence type="ECO:0000313" key="15">
    <source>
        <dbReference type="Proteomes" id="UP001560573"/>
    </source>
</evidence>
<dbReference type="EC" id="2.4.1.25" evidence="4"/>
<comment type="subcellular location">
    <subcellularLocation>
        <location evidence="2">Cytoplasm</location>
    </subcellularLocation>
</comment>
<dbReference type="Gene3D" id="2.60.40.10">
    <property type="entry name" value="Immunoglobulins"/>
    <property type="match status" value="2"/>
</dbReference>
<feature type="domain" description="CBM20" evidence="13">
    <location>
        <begin position="161"/>
        <end position="268"/>
    </location>
</feature>
<protein>
    <recommendedName>
        <fullName evidence="5">4-alpha-glucanotransferase</fullName>
        <ecNumber evidence="4">2.4.1.25</ecNumber>
    </recommendedName>
    <alternativeName>
        <fullName evidence="10">Amylomaltase</fullName>
    </alternativeName>
    <alternativeName>
        <fullName evidence="11">Disproportionating enzyme</fullName>
    </alternativeName>
</protein>
<evidence type="ECO:0000256" key="8">
    <source>
        <dbReference type="ARBA" id="ARBA00022679"/>
    </source>
</evidence>
<reference evidence="14 15" key="1">
    <citation type="submission" date="2023-07" db="EMBL/GenBank/DDBJ databases">
        <authorList>
            <person name="Lian W.-H."/>
        </authorList>
    </citation>
    <scope>NUCLEOTIDE SEQUENCE [LARGE SCALE GENOMIC DNA]</scope>
    <source>
        <strain evidence="14 15">SYSU DXS3180</strain>
    </source>
</reference>
<dbReference type="Pfam" id="PF02446">
    <property type="entry name" value="Glyco_hydro_77"/>
    <property type="match status" value="1"/>
</dbReference>
<evidence type="ECO:0000256" key="6">
    <source>
        <dbReference type="ARBA" id="ARBA00022490"/>
    </source>
</evidence>
<evidence type="ECO:0000256" key="7">
    <source>
        <dbReference type="ARBA" id="ARBA00022676"/>
    </source>
</evidence>
<evidence type="ECO:0000256" key="10">
    <source>
        <dbReference type="ARBA" id="ARBA00031423"/>
    </source>
</evidence>
<dbReference type="InterPro" id="IPR003385">
    <property type="entry name" value="Glyco_hydro_77"/>
</dbReference>
<organism evidence="14 15">
    <name type="scientific">Danxiaibacter flavus</name>
    <dbReference type="NCBI Taxonomy" id="3049108"/>
    <lineage>
        <taxon>Bacteria</taxon>
        <taxon>Pseudomonadati</taxon>
        <taxon>Bacteroidota</taxon>
        <taxon>Chitinophagia</taxon>
        <taxon>Chitinophagales</taxon>
        <taxon>Chitinophagaceae</taxon>
        <taxon>Danxiaibacter</taxon>
    </lineage>
</organism>
<dbReference type="InterPro" id="IPR013783">
    <property type="entry name" value="Ig-like_fold"/>
</dbReference>
<feature type="domain" description="CBM20" evidence="13">
    <location>
        <begin position="295"/>
        <end position="411"/>
    </location>
</feature>